<name>S0FZ14_9BACT</name>
<evidence type="ECO:0000256" key="5">
    <source>
        <dbReference type="RuleBase" id="RU361117"/>
    </source>
</evidence>
<gene>
    <name evidence="6" type="ORF">Dpo_2c00460</name>
</gene>
<comment type="similarity">
    <text evidence="2">Belongs to the HAD-like hydrolase superfamily. CbbY/CbbZ/Gph/YieH family.</text>
</comment>
<dbReference type="GO" id="GO:0046872">
    <property type="term" value="F:metal ion binding"/>
    <property type="evidence" value="ECO:0007669"/>
    <property type="project" value="UniProtKB-KW"/>
</dbReference>
<comment type="similarity">
    <text evidence="3 5">Belongs to the trehalose phosphatase family.</text>
</comment>
<dbReference type="InterPro" id="IPR006439">
    <property type="entry name" value="HAD-SF_hydro_IA"/>
</dbReference>
<comment type="pathway">
    <text evidence="1 5">Glycan biosynthesis; trehalose biosynthesis.</text>
</comment>
<dbReference type="CDD" id="cd01627">
    <property type="entry name" value="HAD_TPP"/>
    <property type="match status" value="1"/>
</dbReference>
<evidence type="ECO:0000256" key="4">
    <source>
        <dbReference type="ARBA" id="ARBA00022801"/>
    </source>
</evidence>
<evidence type="ECO:0000256" key="3">
    <source>
        <dbReference type="ARBA" id="ARBA00008770"/>
    </source>
</evidence>
<dbReference type="SFLD" id="SFLDS00003">
    <property type="entry name" value="Haloacid_Dehalogenase"/>
    <property type="match status" value="1"/>
</dbReference>
<dbReference type="Pfam" id="PF00702">
    <property type="entry name" value="Hydrolase"/>
    <property type="match status" value="1"/>
</dbReference>
<sequence>MGVIVYCITGKKKHMLSVFRKIQYYRPKTKLRPVSGERKKQMNQTDFGLSKETCDGVIFDLDGVITQTAKVHATAWKTLFDTYLKTRAARENQAYIPFDADKEYRTYVDGKPRYDGVESFLKSRGIDLPRGNPSDDLSNETIYGLGNRKNEIFNTYLQKQGPEVYEDTLSLMYEIKRQGWKIAVISASKNCIPVLEAVGIADWFDTVVDGVLSQKLGIKGKPDPDIFFEAARRMEVTAKRTAVFEDATSGVSAAKKGGFYRVIGVNRADNESILKKAGADVVFSDLCDIRINDRLPVRKKEMASLPPALDHVQQILQRAKDRKIALFLDYDGTLTPIVNDPQKAFLDQSTRQTLGKVAKKWVVAVISGRDLAAIQNFVKLDNLYYAGSHGFDISGPANLTLEMQKGKQFLPVLDKAQGQLEQNLTHIPGAALERKQFSIAIHYRNVKQAQVTTVRQTVRQVQTDHPELRITEGKKVFELQPDIEWHKGKALTWLMEKLNLNLDTYYPMYIGDDITDEDAFESLKTIGTSIIVKGSFHPTSADFVLENTRETAAFIETLFDEKER</sequence>
<dbReference type="SFLD" id="SFLDG01129">
    <property type="entry name" value="C1.5:_HAD__Beta-PGM__Phosphata"/>
    <property type="match status" value="1"/>
</dbReference>
<dbReference type="InterPro" id="IPR044651">
    <property type="entry name" value="OTSB-like"/>
</dbReference>
<dbReference type="InterPro" id="IPR023198">
    <property type="entry name" value="PGP-like_dom2"/>
</dbReference>
<dbReference type="PANTHER" id="PTHR43768">
    <property type="entry name" value="TREHALOSE 6-PHOSPHATE PHOSPHATASE"/>
    <property type="match status" value="1"/>
</dbReference>
<accession>S0FZ14</accession>
<dbReference type="NCBIfam" id="TIGR01484">
    <property type="entry name" value="HAD-SF-IIB"/>
    <property type="match status" value="1"/>
</dbReference>
<keyword evidence="6" id="KW-0808">Transferase</keyword>
<reference evidence="6 7" key="1">
    <citation type="journal article" date="2013" name="Genome Announc.">
        <title>Draft Genome Sequence of Desulfotignum phosphitoxidans DSM 13687 Strain FiPS-3.</title>
        <authorList>
            <person name="Poehlein A."/>
            <person name="Daniel R."/>
            <person name="Simeonova D.D."/>
        </authorList>
    </citation>
    <scope>NUCLEOTIDE SEQUENCE [LARGE SCALE GENOMIC DNA]</scope>
    <source>
        <strain evidence="6 7">DSM 13687</strain>
    </source>
</reference>
<dbReference type="Pfam" id="PF02358">
    <property type="entry name" value="Trehalose_PPase"/>
    <property type="match status" value="1"/>
</dbReference>
<comment type="cofactor">
    <cofactor evidence="5">
        <name>Mg(2+)</name>
        <dbReference type="ChEBI" id="CHEBI:18420"/>
    </cofactor>
</comment>
<keyword evidence="7" id="KW-1185">Reference proteome</keyword>
<dbReference type="InterPro" id="IPR010976">
    <property type="entry name" value="B-phosphoglucomutase_hydrolase"/>
</dbReference>
<keyword evidence="4 5" id="KW-0378">Hydrolase</keyword>
<keyword evidence="6" id="KW-0328">Glycosyltransferase</keyword>
<dbReference type="Gene3D" id="3.40.50.1000">
    <property type="entry name" value="HAD superfamily/HAD-like"/>
    <property type="match status" value="2"/>
</dbReference>
<dbReference type="EMBL" id="APJX01000002">
    <property type="protein sequence ID" value="EMS80358.1"/>
    <property type="molecule type" value="Genomic_DNA"/>
</dbReference>
<dbReference type="NCBIfam" id="TIGR02009">
    <property type="entry name" value="PGMB-YQAB-SF"/>
    <property type="match status" value="1"/>
</dbReference>
<evidence type="ECO:0000313" key="7">
    <source>
        <dbReference type="Proteomes" id="UP000014216"/>
    </source>
</evidence>
<keyword evidence="5" id="KW-0479">Metal-binding</keyword>
<dbReference type="PANTHER" id="PTHR43768:SF3">
    <property type="entry name" value="TREHALOSE 6-PHOSPHATE PHOSPHATASE"/>
    <property type="match status" value="1"/>
</dbReference>
<dbReference type="SUPFAM" id="SSF56784">
    <property type="entry name" value="HAD-like"/>
    <property type="match status" value="2"/>
</dbReference>
<comment type="catalytic activity">
    <reaction evidence="5">
        <text>alpha,alpha-trehalose 6-phosphate + H2O = alpha,alpha-trehalose + phosphate</text>
        <dbReference type="Rhea" id="RHEA:23420"/>
        <dbReference type="ChEBI" id="CHEBI:15377"/>
        <dbReference type="ChEBI" id="CHEBI:16551"/>
        <dbReference type="ChEBI" id="CHEBI:43474"/>
        <dbReference type="ChEBI" id="CHEBI:58429"/>
        <dbReference type="EC" id="3.1.3.12"/>
    </reaction>
</comment>
<protein>
    <recommendedName>
        <fullName evidence="5">Trehalose 6-phosphate phosphatase</fullName>
        <ecNumber evidence="5">3.1.3.12</ecNumber>
    </recommendedName>
</protein>
<dbReference type="UniPathway" id="UPA00299"/>
<dbReference type="InterPro" id="IPR006379">
    <property type="entry name" value="HAD-SF_hydro_IIB"/>
</dbReference>
<dbReference type="GO" id="GO:0016757">
    <property type="term" value="F:glycosyltransferase activity"/>
    <property type="evidence" value="ECO:0007669"/>
    <property type="project" value="UniProtKB-KW"/>
</dbReference>
<dbReference type="InterPro" id="IPR036412">
    <property type="entry name" value="HAD-like_sf"/>
</dbReference>
<dbReference type="Proteomes" id="UP000014216">
    <property type="component" value="Unassembled WGS sequence"/>
</dbReference>
<dbReference type="Gene3D" id="1.10.150.240">
    <property type="entry name" value="Putative phosphatase, domain 2"/>
    <property type="match status" value="1"/>
</dbReference>
<dbReference type="PATRIC" id="fig|1286635.3.peg.1008"/>
<dbReference type="GO" id="GO:0005992">
    <property type="term" value="P:trehalose biosynthetic process"/>
    <property type="evidence" value="ECO:0007669"/>
    <property type="project" value="UniProtKB-UniPathway"/>
</dbReference>
<comment type="caution">
    <text evidence="6">The sequence shown here is derived from an EMBL/GenBank/DDBJ whole genome shotgun (WGS) entry which is preliminary data.</text>
</comment>
<dbReference type="Gene3D" id="3.30.70.1020">
    <property type="entry name" value="Trehalose-6-phosphate phosphatase related protein, domain 2"/>
    <property type="match status" value="1"/>
</dbReference>
<comment type="function">
    <text evidence="5">Removes the phosphate from trehalose 6-phosphate to produce free trehalose.</text>
</comment>
<proteinExistence type="inferred from homology"/>
<organism evidence="6 7">
    <name type="scientific">Desulfotignum phosphitoxidans DSM 13687</name>
    <dbReference type="NCBI Taxonomy" id="1286635"/>
    <lineage>
        <taxon>Bacteria</taxon>
        <taxon>Pseudomonadati</taxon>
        <taxon>Thermodesulfobacteriota</taxon>
        <taxon>Desulfobacteria</taxon>
        <taxon>Desulfobacterales</taxon>
        <taxon>Desulfobacteraceae</taxon>
        <taxon>Desulfotignum</taxon>
    </lineage>
</organism>
<dbReference type="AlphaFoldDB" id="S0FZ14"/>
<evidence type="ECO:0000256" key="1">
    <source>
        <dbReference type="ARBA" id="ARBA00005199"/>
    </source>
</evidence>
<evidence type="ECO:0000313" key="6">
    <source>
        <dbReference type="EMBL" id="EMS80358.1"/>
    </source>
</evidence>
<dbReference type="NCBIfam" id="TIGR00685">
    <property type="entry name" value="T6PP"/>
    <property type="match status" value="1"/>
</dbReference>
<dbReference type="InterPro" id="IPR003337">
    <property type="entry name" value="Trehalose_PPase"/>
</dbReference>
<keyword evidence="5" id="KW-0460">Magnesium</keyword>
<evidence type="ECO:0000256" key="2">
    <source>
        <dbReference type="ARBA" id="ARBA00006171"/>
    </source>
</evidence>
<dbReference type="EC" id="3.1.3.12" evidence="5"/>
<dbReference type="NCBIfam" id="TIGR01509">
    <property type="entry name" value="HAD-SF-IA-v3"/>
    <property type="match status" value="1"/>
</dbReference>
<dbReference type="GO" id="GO:0004805">
    <property type="term" value="F:trehalose-phosphatase activity"/>
    <property type="evidence" value="ECO:0007669"/>
    <property type="project" value="UniProtKB-EC"/>
</dbReference>
<dbReference type="InterPro" id="IPR023214">
    <property type="entry name" value="HAD_sf"/>
</dbReference>